<protein>
    <submittedName>
        <fullName evidence="2">Uncharacterized protein</fullName>
    </submittedName>
</protein>
<sequence>MGVFKTIQLKTKLETTEDHEWSEFLEAIEIEIKYNKITEDDTILTKYPTFLQYHLKYQNVDEMENEIFHFRLYQFLEMLKKFKNKENEDYILTVFFIFLEKFHKRENESLKIVPLYKAIKAVFINGDEMIDFPLGVSKPDNLYYVGGFNLDNEQIKKVGLKIFDYLAQRTKTDIDKSMWMPMDLDKQ</sequence>
<keyword evidence="1" id="KW-1185">Reference proteome</keyword>
<dbReference type="WBParaSite" id="scf7180000420418.g5263">
    <property type="protein sequence ID" value="scf7180000420418.g5263"/>
    <property type="gene ID" value="scf7180000420418.g5263"/>
</dbReference>
<proteinExistence type="predicted"/>
<evidence type="ECO:0000313" key="2">
    <source>
        <dbReference type="WBParaSite" id="scf7180000420418.g5263"/>
    </source>
</evidence>
<dbReference type="AlphaFoldDB" id="A0A915NNI8"/>
<name>A0A915NNI8_9BILA</name>
<dbReference type="Proteomes" id="UP000887560">
    <property type="component" value="Unplaced"/>
</dbReference>
<evidence type="ECO:0000313" key="1">
    <source>
        <dbReference type="Proteomes" id="UP000887560"/>
    </source>
</evidence>
<organism evidence="1 2">
    <name type="scientific">Meloidogyne floridensis</name>
    <dbReference type="NCBI Taxonomy" id="298350"/>
    <lineage>
        <taxon>Eukaryota</taxon>
        <taxon>Metazoa</taxon>
        <taxon>Ecdysozoa</taxon>
        <taxon>Nematoda</taxon>
        <taxon>Chromadorea</taxon>
        <taxon>Rhabditida</taxon>
        <taxon>Tylenchina</taxon>
        <taxon>Tylenchomorpha</taxon>
        <taxon>Tylenchoidea</taxon>
        <taxon>Meloidogynidae</taxon>
        <taxon>Meloidogyninae</taxon>
        <taxon>Meloidogyne</taxon>
    </lineage>
</organism>
<reference evidence="2" key="1">
    <citation type="submission" date="2022-11" db="UniProtKB">
        <authorList>
            <consortium name="WormBaseParasite"/>
        </authorList>
    </citation>
    <scope>IDENTIFICATION</scope>
</reference>
<accession>A0A915NNI8</accession>